<dbReference type="GeneID" id="13442211"/>
<dbReference type="OrthoDB" id="10589538at2759"/>
<gene>
    <name evidence="2" type="ORF">NCLIV_047120</name>
</gene>
<protein>
    <submittedName>
        <fullName evidence="2">Uncharacterized protein</fullName>
    </submittedName>
</protein>
<sequence length="212" mass="25064">MPSVALFHDGSGDLLKLIKCPLVYLDRQYDPVAKLGEEVVWLKNIIESLRLALDLPPMESSRVTEYNQETLECLRRELKILRVGLQERGWPPFVPFPLVHARPRLQYPGLEKEAFIEVPCEGLTPPLISLVQSLDSKRRSREFEAAQVAKMLAIEEYRERRLNAKLKELEEKKQREIENQNYLKEKERKREMRNRFLRKQLEEYYGKKETAK</sequence>
<dbReference type="AlphaFoldDB" id="F0VM02"/>
<dbReference type="EMBL" id="FR823391">
    <property type="protein sequence ID" value="CBZ54280.1"/>
    <property type="molecule type" value="Genomic_DNA"/>
</dbReference>
<accession>F0VM02</accession>
<dbReference type="Proteomes" id="UP000007494">
    <property type="component" value="Chromosome X"/>
</dbReference>
<dbReference type="VEuPathDB" id="ToxoDB:NCLIV_047120"/>
<dbReference type="eggNOG" id="ENOG502TMR6">
    <property type="taxonomic scope" value="Eukaryota"/>
</dbReference>
<evidence type="ECO:0000313" key="3">
    <source>
        <dbReference type="Proteomes" id="UP000007494"/>
    </source>
</evidence>
<organism evidence="2 3">
    <name type="scientific">Neospora caninum (strain Liverpool)</name>
    <dbReference type="NCBI Taxonomy" id="572307"/>
    <lineage>
        <taxon>Eukaryota</taxon>
        <taxon>Sar</taxon>
        <taxon>Alveolata</taxon>
        <taxon>Apicomplexa</taxon>
        <taxon>Conoidasida</taxon>
        <taxon>Coccidia</taxon>
        <taxon>Eucoccidiorida</taxon>
        <taxon>Eimeriorina</taxon>
        <taxon>Sarcocystidae</taxon>
        <taxon>Neospora</taxon>
    </lineage>
</organism>
<dbReference type="RefSeq" id="XP_003884311.1">
    <property type="nucleotide sequence ID" value="XM_003884262.1"/>
</dbReference>
<feature type="coiled-coil region" evidence="1">
    <location>
        <begin position="152"/>
        <end position="186"/>
    </location>
</feature>
<evidence type="ECO:0000313" key="2">
    <source>
        <dbReference type="EMBL" id="CBZ54280.1"/>
    </source>
</evidence>
<reference evidence="3" key="1">
    <citation type="journal article" date="2012" name="PLoS Pathog.">
        <title>Comparative genomics of the apicomplexan parasites Toxoplasma gondii and Neospora caninum: Coccidia differing in host range and transmission strategy.</title>
        <authorList>
            <person name="Reid A.J."/>
            <person name="Vermont S.J."/>
            <person name="Cotton J.A."/>
            <person name="Harris D."/>
            <person name="Hill-Cawthorne G.A."/>
            <person name="Konen-Waisman S."/>
            <person name="Latham S.M."/>
            <person name="Mourier T."/>
            <person name="Norton R."/>
            <person name="Quail M.A."/>
            <person name="Sanders M."/>
            <person name="Shanmugam D."/>
            <person name="Sohal A."/>
            <person name="Wasmuth J.D."/>
            <person name="Brunk B."/>
            <person name="Grigg M.E."/>
            <person name="Howard J.C."/>
            <person name="Parkinson J."/>
            <person name="Roos D.S."/>
            <person name="Trees A.J."/>
            <person name="Berriman M."/>
            <person name="Pain A."/>
            <person name="Wastling J.M."/>
        </authorList>
    </citation>
    <scope>NUCLEOTIDE SEQUENCE [LARGE SCALE GENOMIC DNA]</scope>
    <source>
        <strain evidence="3">Liverpool</strain>
    </source>
</reference>
<proteinExistence type="predicted"/>
<keyword evidence="3" id="KW-1185">Reference proteome</keyword>
<evidence type="ECO:0000256" key="1">
    <source>
        <dbReference type="SAM" id="Coils"/>
    </source>
</evidence>
<name>F0VM02_NEOCL</name>
<dbReference type="InParanoid" id="F0VM02"/>
<keyword evidence="1" id="KW-0175">Coiled coil</keyword>